<name>A0ABW5J076_9FLAO</name>
<comment type="caution">
    <text evidence="2">The sequence shown here is derived from an EMBL/GenBank/DDBJ whole genome shotgun (WGS) entry which is preliminary data.</text>
</comment>
<dbReference type="Gene3D" id="3.40.50.12370">
    <property type="match status" value="1"/>
</dbReference>
<dbReference type="Proteomes" id="UP001597468">
    <property type="component" value="Unassembled WGS sequence"/>
</dbReference>
<organism evidence="2 3">
    <name type="scientific">Salinimicrobium flavum</name>
    <dbReference type="NCBI Taxonomy" id="1737065"/>
    <lineage>
        <taxon>Bacteria</taxon>
        <taxon>Pseudomonadati</taxon>
        <taxon>Bacteroidota</taxon>
        <taxon>Flavobacteriia</taxon>
        <taxon>Flavobacteriales</taxon>
        <taxon>Flavobacteriaceae</taxon>
        <taxon>Salinimicrobium</taxon>
    </lineage>
</organism>
<dbReference type="EMBL" id="JBHULT010000009">
    <property type="protein sequence ID" value="MFD2518320.1"/>
    <property type="molecule type" value="Genomic_DNA"/>
</dbReference>
<evidence type="ECO:0000313" key="2">
    <source>
        <dbReference type="EMBL" id="MFD2518320.1"/>
    </source>
</evidence>
<proteinExistence type="predicted"/>
<keyword evidence="3" id="KW-1185">Reference proteome</keyword>
<evidence type="ECO:0000259" key="1">
    <source>
        <dbReference type="Pfam" id="PF00582"/>
    </source>
</evidence>
<reference evidence="3" key="1">
    <citation type="journal article" date="2019" name="Int. J. Syst. Evol. Microbiol.">
        <title>The Global Catalogue of Microorganisms (GCM) 10K type strain sequencing project: providing services to taxonomists for standard genome sequencing and annotation.</title>
        <authorList>
            <consortium name="The Broad Institute Genomics Platform"/>
            <consortium name="The Broad Institute Genome Sequencing Center for Infectious Disease"/>
            <person name="Wu L."/>
            <person name="Ma J."/>
        </authorList>
    </citation>
    <scope>NUCLEOTIDE SEQUENCE [LARGE SCALE GENOMIC DNA]</scope>
    <source>
        <strain evidence="3">KCTC 42585</strain>
    </source>
</reference>
<dbReference type="RefSeq" id="WP_380752212.1">
    <property type="nucleotide sequence ID" value="NZ_JBHULT010000009.1"/>
</dbReference>
<sequence>MNVLVLTDLSEVAKNAGSYAVQFLADIPAHFFLLNIKLFHPDQPETDFDNKTRDLALGKLQQRVSELKELSANKEHRFSVIYSESDLVGATRKFVEEKKIDLIVMGAANKLHSPNTIIGNHTYEVITKIKCNILAVAENSRYRIPRRMVFPIDYGVSLEHQNLRFLQRPQIAQNAGITVVELGCETETARPESLFFDQLHNRQIETKQMPTSEAFSEGQLKVLQQDFDMILLLGKNINICGELLHTEQGLYSRVANELPILVLHQ</sequence>
<feature type="domain" description="UspA" evidence="1">
    <location>
        <begin position="2"/>
        <end position="136"/>
    </location>
</feature>
<dbReference type="InterPro" id="IPR006016">
    <property type="entry name" value="UspA"/>
</dbReference>
<evidence type="ECO:0000313" key="3">
    <source>
        <dbReference type="Proteomes" id="UP001597468"/>
    </source>
</evidence>
<dbReference type="Pfam" id="PF00582">
    <property type="entry name" value="Usp"/>
    <property type="match status" value="1"/>
</dbReference>
<dbReference type="CDD" id="cd00293">
    <property type="entry name" value="USP-like"/>
    <property type="match status" value="1"/>
</dbReference>
<gene>
    <name evidence="2" type="ORF">ACFSTG_10480</name>
</gene>
<protein>
    <submittedName>
        <fullName evidence="2">Universal stress protein</fullName>
    </submittedName>
</protein>
<accession>A0ABW5J076</accession>
<dbReference type="SUPFAM" id="SSF52402">
    <property type="entry name" value="Adenine nucleotide alpha hydrolases-like"/>
    <property type="match status" value="1"/>
</dbReference>